<keyword evidence="2 6" id="KW-0349">Heme</keyword>
<gene>
    <name evidence="9" type="ORF">MTR64_11670</name>
</gene>
<dbReference type="Proteomes" id="UP001162880">
    <property type="component" value="Unassembled WGS sequence"/>
</dbReference>
<dbReference type="Gene3D" id="1.10.760.10">
    <property type="entry name" value="Cytochrome c-like domain"/>
    <property type="match status" value="1"/>
</dbReference>
<dbReference type="PANTHER" id="PTHR11961">
    <property type="entry name" value="CYTOCHROME C"/>
    <property type="match status" value="1"/>
</dbReference>
<dbReference type="SUPFAM" id="SSF46626">
    <property type="entry name" value="Cytochrome c"/>
    <property type="match status" value="1"/>
</dbReference>
<accession>A0ABT0B2D7</accession>
<sequence length="132" mass="13414">MQKFNAAIPGLALLSLMVVIFSGASAALAGTPDAPAARPAAFAVCAACHSTEPGKTIVGPSLAGVGGRKAASLPGYAYSEALRNSGLAWNEATLDTWLTSPQKAVPGTKMPFAGIADPAKRKAVVNYLMTLK</sequence>
<dbReference type="PRINTS" id="PR00604">
    <property type="entry name" value="CYTCHRMECIAB"/>
</dbReference>
<keyword evidence="7" id="KW-0732">Signal</keyword>
<keyword evidence="5 6" id="KW-0408">Iron</keyword>
<feature type="chain" id="PRO_5047450040" evidence="7">
    <location>
        <begin position="30"/>
        <end position="132"/>
    </location>
</feature>
<evidence type="ECO:0000256" key="4">
    <source>
        <dbReference type="ARBA" id="ARBA00022982"/>
    </source>
</evidence>
<feature type="signal peptide" evidence="7">
    <location>
        <begin position="1"/>
        <end position="29"/>
    </location>
</feature>
<dbReference type="PROSITE" id="PS51007">
    <property type="entry name" value="CYTC"/>
    <property type="match status" value="1"/>
</dbReference>
<feature type="domain" description="Cytochrome c" evidence="8">
    <location>
        <begin position="33"/>
        <end position="132"/>
    </location>
</feature>
<evidence type="ECO:0000313" key="9">
    <source>
        <dbReference type="EMBL" id="MCJ2179228.1"/>
    </source>
</evidence>
<evidence type="ECO:0000256" key="2">
    <source>
        <dbReference type="ARBA" id="ARBA00022617"/>
    </source>
</evidence>
<dbReference type="InterPro" id="IPR002327">
    <property type="entry name" value="Cyt_c_1A/1B"/>
</dbReference>
<evidence type="ECO:0000313" key="10">
    <source>
        <dbReference type="Proteomes" id="UP001162880"/>
    </source>
</evidence>
<dbReference type="InterPro" id="IPR009056">
    <property type="entry name" value="Cyt_c-like_dom"/>
</dbReference>
<evidence type="ECO:0000256" key="3">
    <source>
        <dbReference type="ARBA" id="ARBA00022723"/>
    </source>
</evidence>
<dbReference type="InterPro" id="IPR036909">
    <property type="entry name" value="Cyt_c-like_dom_sf"/>
</dbReference>
<protein>
    <submittedName>
        <fullName evidence="9">C-type cytochrome</fullName>
    </submittedName>
</protein>
<dbReference type="Pfam" id="PF00034">
    <property type="entry name" value="Cytochrom_C"/>
    <property type="match status" value="1"/>
</dbReference>
<organism evidence="9 10">
    <name type="scientific">Novosphingobium album</name>
    <name type="common">ex Hu et al. 2023</name>
    <dbReference type="NCBI Taxonomy" id="2930093"/>
    <lineage>
        <taxon>Bacteria</taxon>
        <taxon>Pseudomonadati</taxon>
        <taxon>Pseudomonadota</taxon>
        <taxon>Alphaproteobacteria</taxon>
        <taxon>Sphingomonadales</taxon>
        <taxon>Sphingomonadaceae</taxon>
        <taxon>Novosphingobium</taxon>
    </lineage>
</organism>
<reference evidence="9" key="1">
    <citation type="submission" date="2022-03" db="EMBL/GenBank/DDBJ databases">
        <title>Identification of a novel bacterium isolated from mangrove sediments.</title>
        <authorList>
            <person name="Pan X."/>
        </authorList>
    </citation>
    <scope>NUCLEOTIDE SEQUENCE</scope>
    <source>
        <strain evidence="9">B2580</strain>
    </source>
</reference>
<proteinExistence type="predicted"/>
<evidence type="ECO:0000256" key="5">
    <source>
        <dbReference type="ARBA" id="ARBA00023004"/>
    </source>
</evidence>
<keyword evidence="1" id="KW-0813">Transport</keyword>
<comment type="caution">
    <text evidence="9">The sequence shown here is derived from an EMBL/GenBank/DDBJ whole genome shotgun (WGS) entry which is preliminary data.</text>
</comment>
<evidence type="ECO:0000256" key="7">
    <source>
        <dbReference type="SAM" id="SignalP"/>
    </source>
</evidence>
<keyword evidence="4" id="KW-0249">Electron transport</keyword>
<evidence type="ECO:0000256" key="6">
    <source>
        <dbReference type="PROSITE-ProRule" id="PRU00433"/>
    </source>
</evidence>
<dbReference type="RefSeq" id="WP_243993993.1">
    <property type="nucleotide sequence ID" value="NZ_JALHLE010000016.1"/>
</dbReference>
<keyword evidence="3 6" id="KW-0479">Metal-binding</keyword>
<evidence type="ECO:0000259" key="8">
    <source>
        <dbReference type="PROSITE" id="PS51007"/>
    </source>
</evidence>
<evidence type="ECO:0000256" key="1">
    <source>
        <dbReference type="ARBA" id="ARBA00022448"/>
    </source>
</evidence>
<name>A0ABT0B2D7_9SPHN</name>
<dbReference type="EMBL" id="JALHLE010000016">
    <property type="protein sequence ID" value="MCJ2179228.1"/>
    <property type="molecule type" value="Genomic_DNA"/>
</dbReference>
<keyword evidence="10" id="KW-1185">Reference proteome</keyword>